<dbReference type="EMBL" id="CM046394">
    <property type="protein sequence ID" value="KAI8548520.1"/>
    <property type="molecule type" value="Genomic_DNA"/>
</dbReference>
<keyword evidence="2" id="KW-1185">Reference proteome</keyword>
<reference evidence="1" key="1">
    <citation type="submission" date="2022-02" db="EMBL/GenBank/DDBJ databases">
        <title>Plant Genome Project.</title>
        <authorList>
            <person name="Zhang R.-G."/>
        </authorList>
    </citation>
    <scope>NUCLEOTIDE SEQUENCE</scope>
    <source>
        <strain evidence="1">AT1</strain>
    </source>
</reference>
<evidence type="ECO:0000313" key="1">
    <source>
        <dbReference type="EMBL" id="KAI8548520.1"/>
    </source>
</evidence>
<protein>
    <submittedName>
        <fullName evidence="1">Uncharacterized protein</fullName>
    </submittedName>
</protein>
<gene>
    <name evidence="1" type="ORF">RHMOL_Rhmol07G0279300</name>
</gene>
<sequence length="214" mass="23919">MEDGKGRVLTGTYFLNWPCTHWQDLLHTIGPALIGKGICVLAYANCLAVVGVGCTIGPFVGPPCVLVFVIDGTDQEGNGWLTWYQETTTLCGACQSTWAASLCWRFSSIALFRPYLLMPVDDNELLLKTGFLSMLYFSGWFTQFANVGKSVLFDMILAANYLDIKSLLDLTCQTVADMIKGKTPEEVRKIFNIVNDFTPEEEDEVRRENAWAFE</sequence>
<evidence type="ECO:0000313" key="2">
    <source>
        <dbReference type="Proteomes" id="UP001062846"/>
    </source>
</evidence>
<accession>A0ACC0N5S4</accession>
<name>A0ACC0N5S4_RHOML</name>
<organism evidence="1 2">
    <name type="scientific">Rhododendron molle</name>
    <name type="common">Chinese azalea</name>
    <name type="synonym">Azalea mollis</name>
    <dbReference type="NCBI Taxonomy" id="49168"/>
    <lineage>
        <taxon>Eukaryota</taxon>
        <taxon>Viridiplantae</taxon>
        <taxon>Streptophyta</taxon>
        <taxon>Embryophyta</taxon>
        <taxon>Tracheophyta</taxon>
        <taxon>Spermatophyta</taxon>
        <taxon>Magnoliopsida</taxon>
        <taxon>eudicotyledons</taxon>
        <taxon>Gunneridae</taxon>
        <taxon>Pentapetalae</taxon>
        <taxon>asterids</taxon>
        <taxon>Ericales</taxon>
        <taxon>Ericaceae</taxon>
        <taxon>Ericoideae</taxon>
        <taxon>Rhodoreae</taxon>
        <taxon>Rhododendron</taxon>
    </lineage>
</organism>
<comment type="caution">
    <text evidence="1">The sequence shown here is derived from an EMBL/GenBank/DDBJ whole genome shotgun (WGS) entry which is preliminary data.</text>
</comment>
<proteinExistence type="predicted"/>
<dbReference type="Proteomes" id="UP001062846">
    <property type="component" value="Chromosome 7"/>
</dbReference>